<proteinExistence type="predicted"/>
<keyword evidence="1" id="KW-0808">Transferase</keyword>
<dbReference type="InterPro" id="IPR036388">
    <property type="entry name" value="WH-like_DNA-bd_sf"/>
</dbReference>
<dbReference type="Proteomes" id="UP000295151">
    <property type="component" value="Unassembled WGS sequence"/>
</dbReference>
<dbReference type="InterPro" id="IPR029016">
    <property type="entry name" value="GAF-like_dom_sf"/>
</dbReference>
<evidence type="ECO:0000256" key="3">
    <source>
        <dbReference type="ARBA" id="ARBA00023015"/>
    </source>
</evidence>
<dbReference type="SUPFAM" id="SSF55781">
    <property type="entry name" value="GAF domain-like"/>
    <property type="match status" value="1"/>
</dbReference>
<dbReference type="Gene3D" id="3.30.450.40">
    <property type="match status" value="1"/>
</dbReference>
<dbReference type="InterPro" id="IPR011006">
    <property type="entry name" value="CheY-like_superfamily"/>
</dbReference>
<dbReference type="EMBL" id="SOCE01000001">
    <property type="protein sequence ID" value="TDU88289.1"/>
    <property type="molecule type" value="Genomic_DNA"/>
</dbReference>
<dbReference type="Pfam" id="PF13185">
    <property type="entry name" value="GAF_2"/>
    <property type="match status" value="1"/>
</dbReference>
<evidence type="ECO:0000313" key="7">
    <source>
        <dbReference type="Proteomes" id="UP000295151"/>
    </source>
</evidence>
<dbReference type="GO" id="GO:0016301">
    <property type="term" value="F:kinase activity"/>
    <property type="evidence" value="ECO:0007669"/>
    <property type="project" value="UniProtKB-KW"/>
</dbReference>
<dbReference type="PROSITE" id="PS50921">
    <property type="entry name" value="ANTAR"/>
    <property type="match status" value="1"/>
</dbReference>
<protein>
    <submittedName>
        <fullName evidence="6">GAF domain-containing protein</fullName>
    </submittedName>
</protein>
<organism evidence="6 7">
    <name type="scientific">Kribbella voronezhensis</name>
    <dbReference type="NCBI Taxonomy" id="2512212"/>
    <lineage>
        <taxon>Bacteria</taxon>
        <taxon>Bacillati</taxon>
        <taxon>Actinomycetota</taxon>
        <taxon>Actinomycetes</taxon>
        <taxon>Propionibacteriales</taxon>
        <taxon>Kribbellaceae</taxon>
        <taxon>Kribbella</taxon>
    </lineage>
</organism>
<dbReference type="InterPro" id="IPR012074">
    <property type="entry name" value="GAF_ANTAR"/>
</dbReference>
<dbReference type="InterPro" id="IPR003018">
    <property type="entry name" value="GAF"/>
</dbReference>
<dbReference type="InterPro" id="IPR005561">
    <property type="entry name" value="ANTAR"/>
</dbReference>
<accession>A0A4R7T9F3</accession>
<keyword evidence="4" id="KW-0804">Transcription</keyword>
<keyword evidence="3" id="KW-0805">Transcription regulation</keyword>
<name>A0A4R7T9F3_9ACTN</name>
<evidence type="ECO:0000313" key="6">
    <source>
        <dbReference type="EMBL" id="TDU88289.1"/>
    </source>
</evidence>
<evidence type="ECO:0000259" key="5">
    <source>
        <dbReference type="PROSITE" id="PS50921"/>
    </source>
</evidence>
<dbReference type="Pfam" id="PF03861">
    <property type="entry name" value="ANTAR"/>
    <property type="match status" value="1"/>
</dbReference>
<comment type="caution">
    <text evidence="6">The sequence shown here is derived from an EMBL/GenBank/DDBJ whole genome shotgun (WGS) entry which is preliminary data.</text>
</comment>
<evidence type="ECO:0000256" key="2">
    <source>
        <dbReference type="ARBA" id="ARBA00022777"/>
    </source>
</evidence>
<evidence type="ECO:0000256" key="4">
    <source>
        <dbReference type="ARBA" id="ARBA00023163"/>
    </source>
</evidence>
<dbReference type="Gene3D" id="1.10.10.10">
    <property type="entry name" value="Winged helix-like DNA-binding domain superfamily/Winged helix DNA-binding domain"/>
    <property type="match status" value="1"/>
</dbReference>
<reference evidence="6 7" key="1">
    <citation type="submission" date="2019-03" db="EMBL/GenBank/DDBJ databases">
        <title>Genomic Encyclopedia of Type Strains, Phase III (KMG-III): the genomes of soil and plant-associated and newly described type strains.</title>
        <authorList>
            <person name="Whitman W."/>
        </authorList>
    </citation>
    <scope>NUCLEOTIDE SEQUENCE [LARGE SCALE GENOMIC DNA]</scope>
    <source>
        <strain evidence="6 7">VKM Ac-2575</strain>
    </source>
</reference>
<keyword evidence="7" id="KW-1185">Reference proteome</keyword>
<dbReference type="SMART" id="SM01012">
    <property type="entry name" value="ANTAR"/>
    <property type="match status" value="1"/>
</dbReference>
<dbReference type="AlphaFoldDB" id="A0A4R7T9F3"/>
<keyword evidence="2" id="KW-0418">Kinase</keyword>
<dbReference type="RefSeq" id="WP_133977944.1">
    <property type="nucleotide sequence ID" value="NZ_SOCE01000001.1"/>
</dbReference>
<dbReference type="PIRSF" id="PIRSF036625">
    <property type="entry name" value="GAF_ANTAR"/>
    <property type="match status" value="1"/>
</dbReference>
<evidence type="ECO:0000256" key="1">
    <source>
        <dbReference type="ARBA" id="ARBA00022679"/>
    </source>
</evidence>
<dbReference type="SUPFAM" id="SSF52172">
    <property type="entry name" value="CheY-like"/>
    <property type="match status" value="1"/>
</dbReference>
<feature type="domain" description="ANTAR" evidence="5">
    <location>
        <begin position="162"/>
        <end position="223"/>
    </location>
</feature>
<dbReference type="GO" id="GO:0003723">
    <property type="term" value="F:RNA binding"/>
    <property type="evidence" value="ECO:0007669"/>
    <property type="project" value="InterPro"/>
</dbReference>
<sequence length="234" mass="25078">MTLDPSDDLAAVMTAAAAALKAPIDLGKTLEHLLASVVETVPGVDQASLSITTRDGRIETLAPTDERVVLADKLQYQLLEGPCLEAALSEPVVETPDLAADPRWPQYGPKAAALGFGAQIAFQFRAEPHVRGALNLYADQPHSLDSDTRALGALFAGLVAVAMGWSRQEDTMNQALITRNAIGQAVGIVMERYTLSPDRAFAFLVRTSQDSNTKLRTVAERIVTDVITRAANQN</sequence>
<gene>
    <name evidence="6" type="ORF">EV138_1832</name>
</gene>
<dbReference type="OrthoDB" id="7466251at2"/>